<dbReference type="EMBL" id="CP021425">
    <property type="protein sequence ID" value="ARU55492.1"/>
    <property type="molecule type" value="Genomic_DNA"/>
</dbReference>
<dbReference type="PRINTS" id="PR01590">
    <property type="entry name" value="HTHFIS"/>
</dbReference>
<organism evidence="8 9">
    <name type="scientific">Oleiphilus messinensis</name>
    <dbReference type="NCBI Taxonomy" id="141451"/>
    <lineage>
        <taxon>Bacteria</taxon>
        <taxon>Pseudomonadati</taxon>
        <taxon>Pseudomonadota</taxon>
        <taxon>Gammaproteobacteria</taxon>
        <taxon>Oceanospirillales</taxon>
        <taxon>Oleiphilaceae</taxon>
        <taxon>Oleiphilus</taxon>
    </lineage>
</organism>
<evidence type="ECO:0000313" key="9">
    <source>
        <dbReference type="Proteomes" id="UP000196027"/>
    </source>
</evidence>
<dbReference type="GO" id="GO:0005829">
    <property type="term" value="C:cytosol"/>
    <property type="evidence" value="ECO:0007669"/>
    <property type="project" value="TreeGrafter"/>
</dbReference>
<gene>
    <name evidence="8" type="ORF">OLMES_1415</name>
</gene>
<dbReference type="AlphaFoldDB" id="A0A1Y0I4U4"/>
<dbReference type="Pfam" id="PF02954">
    <property type="entry name" value="HTH_8"/>
    <property type="match status" value="1"/>
</dbReference>
<accession>A0A1Y0I4U4</accession>
<protein>
    <submittedName>
        <fullName evidence="8">Response regulator consisting of a CheY-like receiver domain and a Fis-type HTH domain protein</fullName>
    </submittedName>
</protein>
<name>A0A1Y0I4U4_9GAMM</name>
<proteinExistence type="predicted"/>
<dbReference type="InterPro" id="IPR039420">
    <property type="entry name" value="WalR-like"/>
</dbReference>
<dbReference type="GO" id="GO:0000976">
    <property type="term" value="F:transcription cis-regulatory region binding"/>
    <property type="evidence" value="ECO:0007669"/>
    <property type="project" value="TreeGrafter"/>
</dbReference>
<keyword evidence="2" id="KW-0902">Two-component regulatory system</keyword>
<dbReference type="Proteomes" id="UP000196027">
    <property type="component" value="Chromosome"/>
</dbReference>
<evidence type="ECO:0000256" key="3">
    <source>
        <dbReference type="ARBA" id="ARBA00023015"/>
    </source>
</evidence>
<dbReference type="PROSITE" id="PS50110">
    <property type="entry name" value="RESPONSE_REGULATORY"/>
    <property type="match status" value="1"/>
</dbReference>
<dbReference type="InterPro" id="IPR002197">
    <property type="entry name" value="HTH_Fis"/>
</dbReference>
<dbReference type="InterPro" id="IPR011006">
    <property type="entry name" value="CheY-like_superfamily"/>
</dbReference>
<dbReference type="GO" id="GO:0000156">
    <property type="term" value="F:phosphorelay response regulator activity"/>
    <property type="evidence" value="ECO:0007669"/>
    <property type="project" value="TreeGrafter"/>
</dbReference>
<dbReference type="KEGG" id="ome:OLMES_1415"/>
<keyword evidence="1 6" id="KW-0597">Phosphoprotein</keyword>
<feature type="modified residue" description="4-aspartylphosphate" evidence="6">
    <location>
        <position position="80"/>
    </location>
</feature>
<reference evidence="8 9" key="1">
    <citation type="submission" date="2017-05" db="EMBL/GenBank/DDBJ databases">
        <title>Genomic insights into alkan degradation activity of Oleiphilus messinensis.</title>
        <authorList>
            <person name="Kozyavkin S.A."/>
            <person name="Slesarev A.I."/>
            <person name="Golyshin P.N."/>
            <person name="Korzhenkov A."/>
            <person name="Golyshina O.N."/>
            <person name="Toshchakov S.V."/>
        </authorList>
    </citation>
    <scope>NUCLEOTIDE SEQUENCE [LARGE SCALE GENOMIC DNA]</scope>
    <source>
        <strain evidence="8 9">ME102</strain>
    </source>
</reference>
<dbReference type="FunFam" id="1.10.10.60:FF:000036">
    <property type="entry name" value="Two-component system response regulator"/>
    <property type="match status" value="1"/>
</dbReference>
<dbReference type="Pfam" id="PF00072">
    <property type="entry name" value="Response_reg"/>
    <property type="match status" value="1"/>
</dbReference>
<evidence type="ECO:0000256" key="4">
    <source>
        <dbReference type="ARBA" id="ARBA00023125"/>
    </source>
</evidence>
<keyword evidence="3" id="KW-0805">Transcription regulation</keyword>
<dbReference type="PANTHER" id="PTHR48111">
    <property type="entry name" value="REGULATOR OF RPOS"/>
    <property type="match status" value="1"/>
</dbReference>
<dbReference type="SMART" id="SM00448">
    <property type="entry name" value="REC"/>
    <property type="match status" value="1"/>
</dbReference>
<evidence type="ECO:0000313" key="8">
    <source>
        <dbReference type="EMBL" id="ARU55492.1"/>
    </source>
</evidence>
<sequence length="203" mass="21956">MIEVDVNPGVGDSTAKNCNVTGSVDGGLQGTMLVVDDDDVLRSVLCRAMQKRGFNIATAGNVEQAIVIASQNKIDFALVDLKLPDASGLQLIERLRGLKPNLAIVMLTGYASVTTAVEAVKLGAVHYLAKPATVDDILKAFTLTCGNSEVEIQHQPASVNRVEWEHIQKVLHEHEGNISATARALNMHRRTLQRKLAKRPVKS</sequence>
<dbReference type="SUPFAM" id="SSF52172">
    <property type="entry name" value="CheY-like"/>
    <property type="match status" value="1"/>
</dbReference>
<evidence type="ECO:0000256" key="1">
    <source>
        <dbReference type="ARBA" id="ARBA00022553"/>
    </source>
</evidence>
<dbReference type="Gene3D" id="1.10.10.60">
    <property type="entry name" value="Homeodomain-like"/>
    <property type="match status" value="1"/>
</dbReference>
<dbReference type="InterPro" id="IPR001789">
    <property type="entry name" value="Sig_transdc_resp-reg_receiver"/>
</dbReference>
<evidence type="ECO:0000256" key="6">
    <source>
        <dbReference type="PROSITE-ProRule" id="PRU00169"/>
    </source>
</evidence>
<feature type="domain" description="Response regulatory" evidence="7">
    <location>
        <begin position="31"/>
        <end position="145"/>
    </location>
</feature>
<dbReference type="Gene3D" id="3.40.50.2300">
    <property type="match status" value="1"/>
</dbReference>
<evidence type="ECO:0000256" key="2">
    <source>
        <dbReference type="ARBA" id="ARBA00023012"/>
    </source>
</evidence>
<dbReference type="GO" id="GO:0006355">
    <property type="term" value="P:regulation of DNA-templated transcription"/>
    <property type="evidence" value="ECO:0007669"/>
    <property type="project" value="TreeGrafter"/>
</dbReference>
<evidence type="ECO:0000259" key="7">
    <source>
        <dbReference type="PROSITE" id="PS50110"/>
    </source>
</evidence>
<keyword evidence="4" id="KW-0238">DNA-binding</keyword>
<dbReference type="CDD" id="cd17563">
    <property type="entry name" value="REC_RegA-like"/>
    <property type="match status" value="1"/>
</dbReference>
<dbReference type="PANTHER" id="PTHR48111:SF1">
    <property type="entry name" value="TWO-COMPONENT RESPONSE REGULATOR ORR33"/>
    <property type="match status" value="1"/>
</dbReference>
<keyword evidence="5" id="KW-0804">Transcription</keyword>
<dbReference type="GO" id="GO:0032993">
    <property type="term" value="C:protein-DNA complex"/>
    <property type="evidence" value="ECO:0007669"/>
    <property type="project" value="TreeGrafter"/>
</dbReference>
<evidence type="ECO:0000256" key="5">
    <source>
        <dbReference type="ARBA" id="ARBA00023163"/>
    </source>
</evidence>
<keyword evidence="9" id="KW-1185">Reference proteome</keyword>